<gene>
    <name evidence="1" type="ORF">rCG_62262</name>
</gene>
<sequence length="45" mass="5026">MWNSNTGFLCFPSSVSLLCRVHQRSGCNELEESHPDLITHTSTCS</sequence>
<evidence type="ECO:0000313" key="2">
    <source>
        <dbReference type="Proteomes" id="UP000234681"/>
    </source>
</evidence>
<feature type="non-terminal residue" evidence="1">
    <location>
        <position position="45"/>
    </location>
</feature>
<name>A6HB33_RAT</name>
<dbReference type="AlphaFoldDB" id="A6HB33"/>
<proteinExistence type="predicted"/>
<organism evidence="1 2">
    <name type="scientific">Rattus norvegicus</name>
    <name type="common">Rat</name>
    <dbReference type="NCBI Taxonomy" id="10116"/>
    <lineage>
        <taxon>Eukaryota</taxon>
        <taxon>Metazoa</taxon>
        <taxon>Chordata</taxon>
        <taxon>Craniata</taxon>
        <taxon>Vertebrata</taxon>
        <taxon>Euteleostomi</taxon>
        <taxon>Mammalia</taxon>
        <taxon>Eutheria</taxon>
        <taxon>Euarchontoglires</taxon>
        <taxon>Glires</taxon>
        <taxon>Rodentia</taxon>
        <taxon>Myomorpha</taxon>
        <taxon>Muroidea</taxon>
        <taxon>Muridae</taxon>
        <taxon>Murinae</taxon>
        <taxon>Rattus</taxon>
    </lineage>
</organism>
<accession>A6HB33</accession>
<dbReference type="Proteomes" id="UP000234681">
    <property type="component" value="Chromosome 6"/>
</dbReference>
<protein>
    <submittedName>
        <fullName evidence="1">RCG62262</fullName>
    </submittedName>
</protein>
<dbReference type="EMBL" id="CH473947">
    <property type="protein sequence ID" value="EDM03238.1"/>
    <property type="molecule type" value="Genomic_DNA"/>
</dbReference>
<reference evidence="2" key="1">
    <citation type="submission" date="2005-09" db="EMBL/GenBank/DDBJ databases">
        <authorList>
            <person name="Mural R.J."/>
            <person name="Li P.W."/>
            <person name="Adams M.D."/>
            <person name="Amanatides P.G."/>
            <person name="Baden-Tillson H."/>
            <person name="Barnstead M."/>
            <person name="Chin S.H."/>
            <person name="Dew I."/>
            <person name="Evans C.A."/>
            <person name="Ferriera S."/>
            <person name="Flanigan M."/>
            <person name="Fosler C."/>
            <person name="Glodek A."/>
            <person name="Gu Z."/>
            <person name="Holt R.A."/>
            <person name="Jennings D."/>
            <person name="Kraft C.L."/>
            <person name="Lu F."/>
            <person name="Nguyen T."/>
            <person name="Nusskern D.R."/>
            <person name="Pfannkoch C.M."/>
            <person name="Sitter C."/>
            <person name="Sutton G.G."/>
            <person name="Venter J.C."/>
            <person name="Wang Z."/>
            <person name="Woodage T."/>
            <person name="Zheng X.H."/>
            <person name="Zhong F."/>
        </authorList>
    </citation>
    <scope>NUCLEOTIDE SEQUENCE [LARGE SCALE GENOMIC DNA]</scope>
    <source>
        <strain>BN</strain>
        <strain evidence="2">Sprague-Dawley</strain>
    </source>
</reference>
<evidence type="ECO:0000313" key="1">
    <source>
        <dbReference type="EMBL" id="EDM03238.1"/>
    </source>
</evidence>